<name>A0A6N9Z358_9BIFI</name>
<evidence type="ECO:0000256" key="2">
    <source>
        <dbReference type="ARBA" id="ARBA00008537"/>
    </source>
</evidence>
<dbReference type="NCBIfam" id="TIGR00711">
    <property type="entry name" value="efflux_EmrB"/>
    <property type="match status" value="1"/>
</dbReference>
<evidence type="ECO:0000256" key="8">
    <source>
        <dbReference type="SAM" id="MobiDB-lite"/>
    </source>
</evidence>
<keyword evidence="3" id="KW-0813">Transport</keyword>
<gene>
    <name evidence="11" type="ORF">GFD25_02310</name>
</gene>
<feature type="transmembrane region" description="Helical" evidence="9">
    <location>
        <begin position="314"/>
        <end position="335"/>
    </location>
</feature>
<dbReference type="GO" id="GO:0022857">
    <property type="term" value="F:transmembrane transporter activity"/>
    <property type="evidence" value="ECO:0007669"/>
    <property type="project" value="InterPro"/>
</dbReference>
<dbReference type="SUPFAM" id="SSF103473">
    <property type="entry name" value="MFS general substrate transporter"/>
    <property type="match status" value="1"/>
</dbReference>
<feature type="transmembrane region" description="Helical" evidence="9">
    <location>
        <begin position="214"/>
        <end position="234"/>
    </location>
</feature>
<feature type="transmembrane region" description="Helical" evidence="9">
    <location>
        <begin position="273"/>
        <end position="294"/>
    </location>
</feature>
<protein>
    <submittedName>
        <fullName evidence="11">DHA2 family efflux MFS transporter permease subunit</fullName>
    </submittedName>
</protein>
<keyword evidence="12" id="KW-1185">Reference proteome</keyword>
<evidence type="ECO:0000256" key="4">
    <source>
        <dbReference type="ARBA" id="ARBA00022475"/>
    </source>
</evidence>
<keyword evidence="6 9" id="KW-1133">Transmembrane helix</keyword>
<evidence type="ECO:0000256" key="7">
    <source>
        <dbReference type="ARBA" id="ARBA00023136"/>
    </source>
</evidence>
<evidence type="ECO:0000256" key="1">
    <source>
        <dbReference type="ARBA" id="ARBA00004651"/>
    </source>
</evidence>
<feature type="transmembrane region" description="Helical" evidence="9">
    <location>
        <begin position="156"/>
        <end position="176"/>
    </location>
</feature>
<dbReference type="PROSITE" id="PS50850">
    <property type="entry name" value="MFS"/>
    <property type="match status" value="1"/>
</dbReference>
<evidence type="ECO:0000259" key="10">
    <source>
        <dbReference type="PROSITE" id="PS50850"/>
    </source>
</evidence>
<dbReference type="CDD" id="cd17503">
    <property type="entry name" value="MFS_LmrB_MDR_like"/>
    <property type="match status" value="1"/>
</dbReference>
<evidence type="ECO:0000256" key="5">
    <source>
        <dbReference type="ARBA" id="ARBA00022692"/>
    </source>
</evidence>
<evidence type="ECO:0000256" key="3">
    <source>
        <dbReference type="ARBA" id="ARBA00022448"/>
    </source>
</evidence>
<evidence type="ECO:0000313" key="11">
    <source>
        <dbReference type="EMBL" id="NEG88860.1"/>
    </source>
</evidence>
<keyword evidence="7 9" id="KW-0472">Membrane</keyword>
<feature type="transmembrane region" description="Helical" evidence="9">
    <location>
        <begin position="447"/>
        <end position="467"/>
    </location>
</feature>
<feature type="transmembrane region" description="Helical" evidence="9">
    <location>
        <begin position="127"/>
        <end position="150"/>
    </location>
</feature>
<feature type="region of interest" description="Disordered" evidence="8">
    <location>
        <begin position="14"/>
        <end position="53"/>
    </location>
</feature>
<dbReference type="InterPro" id="IPR011701">
    <property type="entry name" value="MFS"/>
</dbReference>
<comment type="similarity">
    <text evidence="2">Belongs to the major facilitator superfamily. EmrB family.</text>
</comment>
<dbReference type="Gene3D" id="1.20.1720.10">
    <property type="entry name" value="Multidrug resistance protein D"/>
    <property type="match status" value="1"/>
</dbReference>
<proteinExistence type="inferred from homology"/>
<feature type="transmembrane region" description="Helical" evidence="9">
    <location>
        <begin position="347"/>
        <end position="368"/>
    </location>
</feature>
<feature type="domain" description="Major facilitator superfamily (MFS) profile" evidence="10">
    <location>
        <begin position="61"/>
        <end position="511"/>
    </location>
</feature>
<accession>A0A6N9Z358</accession>
<feature type="transmembrane region" description="Helical" evidence="9">
    <location>
        <begin position="99"/>
        <end position="120"/>
    </location>
</feature>
<dbReference type="InterPro" id="IPR036259">
    <property type="entry name" value="MFS_trans_sf"/>
</dbReference>
<dbReference type="EMBL" id="WHZW01000004">
    <property type="protein sequence ID" value="NEG88860.1"/>
    <property type="molecule type" value="Genomic_DNA"/>
</dbReference>
<comment type="subcellular location">
    <subcellularLocation>
        <location evidence="1">Cell membrane</location>
        <topology evidence="1">Multi-pass membrane protein</topology>
    </subcellularLocation>
</comment>
<feature type="compositionally biased region" description="Polar residues" evidence="8">
    <location>
        <begin position="15"/>
        <end position="41"/>
    </location>
</feature>
<dbReference type="Gene3D" id="1.20.1250.20">
    <property type="entry name" value="MFS general substrate transporter like domains"/>
    <property type="match status" value="1"/>
</dbReference>
<feature type="transmembrane region" description="Helical" evidence="9">
    <location>
        <begin position="487"/>
        <end position="506"/>
    </location>
</feature>
<dbReference type="GO" id="GO:0005886">
    <property type="term" value="C:plasma membrane"/>
    <property type="evidence" value="ECO:0007669"/>
    <property type="project" value="UniProtKB-SubCell"/>
</dbReference>
<reference evidence="11 12" key="1">
    <citation type="submission" date="2019-10" db="EMBL/GenBank/DDBJ databases">
        <title>Bifidobacterium from non-human primates.</title>
        <authorList>
            <person name="Modesto M."/>
        </authorList>
    </citation>
    <scope>NUCLEOTIDE SEQUENCE [LARGE SCALE GENOMIC DNA]</scope>
    <source>
        <strain evidence="11 12">TRE17</strain>
    </source>
</reference>
<keyword evidence="5 9" id="KW-0812">Transmembrane</keyword>
<evidence type="ECO:0000256" key="9">
    <source>
        <dbReference type="SAM" id="Phobius"/>
    </source>
</evidence>
<evidence type="ECO:0000313" key="12">
    <source>
        <dbReference type="Proteomes" id="UP000469194"/>
    </source>
</evidence>
<dbReference type="InterPro" id="IPR020846">
    <property type="entry name" value="MFS_dom"/>
</dbReference>
<dbReference type="PRINTS" id="PR01036">
    <property type="entry name" value="TCRTETB"/>
</dbReference>
<comment type="caution">
    <text evidence="11">The sequence shown here is derived from an EMBL/GenBank/DDBJ whole genome shotgun (WGS) entry which is preliminary data.</text>
</comment>
<feature type="transmembrane region" description="Helical" evidence="9">
    <location>
        <begin position="404"/>
        <end position="426"/>
    </location>
</feature>
<dbReference type="Proteomes" id="UP000469194">
    <property type="component" value="Unassembled WGS sequence"/>
</dbReference>
<feature type="transmembrane region" description="Helical" evidence="9">
    <location>
        <begin position="246"/>
        <end position="267"/>
    </location>
</feature>
<dbReference type="InterPro" id="IPR004638">
    <property type="entry name" value="EmrB-like"/>
</dbReference>
<dbReference type="Pfam" id="PF07690">
    <property type="entry name" value="MFS_1"/>
    <property type="match status" value="1"/>
</dbReference>
<organism evidence="11 12">
    <name type="scientific">Bifidobacterium aerophilum</name>
    <dbReference type="NCBI Taxonomy" id="1798155"/>
    <lineage>
        <taxon>Bacteria</taxon>
        <taxon>Bacillati</taxon>
        <taxon>Actinomycetota</taxon>
        <taxon>Actinomycetes</taxon>
        <taxon>Bifidobacteriales</taxon>
        <taxon>Bifidobacteriaceae</taxon>
        <taxon>Bifidobacterium</taxon>
    </lineage>
</organism>
<dbReference type="PANTHER" id="PTHR42718:SF9">
    <property type="entry name" value="MAJOR FACILITATOR SUPERFAMILY MULTIDRUG TRANSPORTER MFSC"/>
    <property type="match status" value="1"/>
</dbReference>
<feature type="transmembrane region" description="Helical" evidence="9">
    <location>
        <begin position="59"/>
        <end position="79"/>
    </location>
</feature>
<feature type="transmembrane region" description="Helical" evidence="9">
    <location>
        <begin position="188"/>
        <end position="208"/>
    </location>
</feature>
<dbReference type="PANTHER" id="PTHR42718">
    <property type="entry name" value="MAJOR FACILITATOR SUPERFAMILY MULTIDRUG TRANSPORTER MFSC"/>
    <property type="match status" value="1"/>
</dbReference>
<feature type="transmembrane region" description="Helical" evidence="9">
    <location>
        <begin position="380"/>
        <end position="398"/>
    </location>
</feature>
<sequence length="511" mass="54326">MTLTEISWDHHSHFTEGTTMSDSHMSQITSSHTAQRATQPHETAASPDRRRSMPADHPILPIVIMMIGSFTAILNQTLMTSALPHLMLDFGVTSNTAQWLSTGFMLTNGIMIPVTAFLIQRFTTRQLFLYAIGMFLFGTLVCLCAPGFWVLLAGRVLQATGAGILMPLLQTVLFLTFPPSQRGTAMGWFGMVIAFAPAIGPTLSGLIIDLLPWRFLFVPLVVIAVAVLVAAIPTVRNVTPQTDPTIDVPSVTLSTLGFGGLLLGFSLAGQSGWAATDTLVSLAVGAVALVAFVVRQLRLPRPLLDFRVFARPMFTLPMIVIVLVFVTFIATMNILPMFIQNVLGMTALQSGLLLAGGGIAEGVFNPVAGRLFDRVGIRRIAPPAIAVIAAASFALSRMDADTPAWYPAVCFTLMMTGVAFCLMPLTTTALNQLTGPLIPHGTAMNNTLRQTCAAIGIAICFTVMTTNTLPASAAGSAAAGLAHGVDAVFVVSTVTSIVAFALSLLVRDGRR</sequence>
<keyword evidence="4" id="KW-1003">Cell membrane</keyword>
<dbReference type="AlphaFoldDB" id="A0A6N9Z358"/>
<evidence type="ECO:0000256" key="6">
    <source>
        <dbReference type="ARBA" id="ARBA00022989"/>
    </source>
</evidence>